<dbReference type="InterPro" id="IPR036188">
    <property type="entry name" value="FAD/NAD-bd_sf"/>
</dbReference>
<gene>
    <name evidence="4" type="ORF">B0H63DRAFT_497048</name>
</gene>
<organism evidence="4 5">
    <name type="scientific">Podospora didyma</name>
    <dbReference type="NCBI Taxonomy" id="330526"/>
    <lineage>
        <taxon>Eukaryota</taxon>
        <taxon>Fungi</taxon>
        <taxon>Dikarya</taxon>
        <taxon>Ascomycota</taxon>
        <taxon>Pezizomycotina</taxon>
        <taxon>Sordariomycetes</taxon>
        <taxon>Sordariomycetidae</taxon>
        <taxon>Sordariales</taxon>
        <taxon>Podosporaceae</taxon>
        <taxon>Podospora</taxon>
    </lineage>
</organism>
<name>A0AAE0K9M3_9PEZI</name>
<sequence>MGDQILVGSSTAAPAPVEELEPSSQRITPGSTNLLPCPWPATITTKDEASVDAPAVAAAIIGKFNEALAGGDCKALASLFVEDGFWRDHLVLSWDLRTLKGRGKIQAALEENLKGGNLTKVEIDASSEFRRPSVAGFAPAGDVKGINFFTSVTTKHGEGRGVVRLVQKDGEWKIWTFFTGLEELDGHEEPLGKRRARGVQHGGKPGRKNWLDRRREEVDFVDSEPDVLIIGAGQGGLTAHARLKMLNVPTLVIDSNESVGDNWRKRYHQLVLHDPVWYDHLPYLKFPEFWPIFTPKDMLGDWFESYAKALELNVWMKSELESSSWDDTKQEWTAIIRRAHPDTGETETRTLHPKHIIQATGASGKKHLPSVPGFDSFKGDVLCHSSDFPGAKKTVTNKGKKAVVVGACNSSHDICQDYFEHGYEVTMVQRSSTCVVSSDAALKYLVGVLYSEEGPPVEDADLYVWGWPSEVLKAIQVDLTKLQVELDADMLAGLENAGFKVDKGPNDSGLFPKYMQRGGGYYIDVGTSQLIIDGKISVKQGQEIAEVLPHGLKFADGTELEADEIVFATGYENMRTRARGIFGDELADRIGDIWGWDEEGEMRGIWRGTGHPGFWFHGGNLAFCRYFSRVLALQIKAKLEGLD</sequence>
<evidence type="ECO:0000313" key="4">
    <source>
        <dbReference type="EMBL" id="KAK3372639.1"/>
    </source>
</evidence>
<reference evidence="4" key="2">
    <citation type="submission" date="2023-06" db="EMBL/GenBank/DDBJ databases">
        <authorList>
            <consortium name="Lawrence Berkeley National Laboratory"/>
            <person name="Haridas S."/>
            <person name="Hensen N."/>
            <person name="Bonometti L."/>
            <person name="Westerberg I."/>
            <person name="Brannstrom I.O."/>
            <person name="Guillou S."/>
            <person name="Cros-Aarteil S."/>
            <person name="Calhoun S."/>
            <person name="Kuo A."/>
            <person name="Mondo S."/>
            <person name="Pangilinan J."/>
            <person name="Riley R."/>
            <person name="LaButti K."/>
            <person name="Andreopoulos B."/>
            <person name="Lipzen A."/>
            <person name="Chen C."/>
            <person name="Yanf M."/>
            <person name="Daum C."/>
            <person name="Ng V."/>
            <person name="Clum A."/>
            <person name="Steindorff A."/>
            <person name="Ohm R."/>
            <person name="Martin F."/>
            <person name="Silar P."/>
            <person name="Natvig D."/>
            <person name="Lalanne C."/>
            <person name="Gautier V."/>
            <person name="Ament-velasquez S.L."/>
            <person name="Kruys A."/>
            <person name="Hutchinson M.I."/>
            <person name="Powell A.J."/>
            <person name="Barry K."/>
            <person name="Miller A.N."/>
            <person name="Grigoriev I.V."/>
            <person name="Debuchy R."/>
            <person name="Gladieux P."/>
            <person name="Thoren M.H."/>
            <person name="Johannesson H."/>
        </authorList>
    </citation>
    <scope>NUCLEOTIDE SEQUENCE</scope>
    <source>
        <strain evidence="4">CBS 232.78</strain>
    </source>
</reference>
<dbReference type="InterPro" id="IPR023753">
    <property type="entry name" value="FAD/NAD-binding_dom"/>
</dbReference>
<dbReference type="GO" id="GO:0004497">
    <property type="term" value="F:monooxygenase activity"/>
    <property type="evidence" value="ECO:0007669"/>
    <property type="project" value="UniProtKB-KW"/>
</dbReference>
<comment type="caution">
    <text evidence="4">The sequence shown here is derived from an EMBL/GenBank/DDBJ whole genome shotgun (WGS) entry which is preliminary data.</text>
</comment>
<feature type="region of interest" description="Disordered" evidence="2">
    <location>
        <begin position="1"/>
        <end position="31"/>
    </location>
</feature>
<evidence type="ECO:0000259" key="3">
    <source>
        <dbReference type="Pfam" id="PF07992"/>
    </source>
</evidence>
<protein>
    <submittedName>
        <fullName evidence="4">Dimethylaniline monooxygenase (N-oxide forming)</fullName>
    </submittedName>
</protein>
<keyword evidence="1" id="KW-0560">Oxidoreductase</keyword>
<dbReference type="AlphaFoldDB" id="A0AAE0K9M3"/>
<feature type="domain" description="FAD/NAD(P)-binding" evidence="3">
    <location>
        <begin position="226"/>
        <end position="440"/>
    </location>
</feature>
<dbReference type="Pfam" id="PF07992">
    <property type="entry name" value="Pyr_redox_2"/>
    <property type="match status" value="1"/>
</dbReference>
<dbReference type="PANTHER" id="PTHR43539">
    <property type="entry name" value="FLAVIN-BINDING MONOOXYGENASE-LIKE PROTEIN (AFU_ORTHOLOGUE AFUA_4G09220)"/>
    <property type="match status" value="1"/>
</dbReference>
<keyword evidence="5" id="KW-1185">Reference proteome</keyword>
<dbReference type="GO" id="GO:0050660">
    <property type="term" value="F:flavin adenine dinucleotide binding"/>
    <property type="evidence" value="ECO:0007669"/>
    <property type="project" value="TreeGrafter"/>
</dbReference>
<dbReference type="Proteomes" id="UP001285441">
    <property type="component" value="Unassembled WGS sequence"/>
</dbReference>
<evidence type="ECO:0000256" key="2">
    <source>
        <dbReference type="SAM" id="MobiDB-lite"/>
    </source>
</evidence>
<feature type="compositionally biased region" description="Polar residues" evidence="2">
    <location>
        <begin position="22"/>
        <end position="31"/>
    </location>
</feature>
<dbReference type="Gene3D" id="3.50.50.60">
    <property type="entry name" value="FAD/NAD(P)-binding domain"/>
    <property type="match status" value="1"/>
</dbReference>
<dbReference type="SUPFAM" id="SSF54427">
    <property type="entry name" value="NTF2-like"/>
    <property type="match status" value="1"/>
</dbReference>
<evidence type="ECO:0000256" key="1">
    <source>
        <dbReference type="ARBA" id="ARBA00023002"/>
    </source>
</evidence>
<dbReference type="EMBL" id="JAULSW010000008">
    <property type="protein sequence ID" value="KAK3372639.1"/>
    <property type="molecule type" value="Genomic_DNA"/>
</dbReference>
<proteinExistence type="predicted"/>
<evidence type="ECO:0000313" key="5">
    <source>
        <dbReference type="Proteomes" id="UP001285441"/>
    </source>
</evidence>
<reference evidence="4" key="1">
    <citation type="journal article" date="2023" name="Mol. Phylogenet. Evol.">
        <title>Genome-scale phylogeny and comparative genomics of the fungal order Sordariales.</title>
        <authorList>
            <person name="Hensen N."/>
            <person name="Bonometti L."/>
            <person name="Westerberg I."/>
            <person name="Brannstrom I.O."/>
            <person name="Guillou S."/>
            <person name="Cros-Aarteil S."/>
            <person name="Calhoun S."/>
            <person name="Haridas S."/>
            <person name="Kuo A."/>
            <person name="Mondo S."/>
            <person name="Pangilinan J."/>
            <person name="Riley R."/>
            <person name="LaButti K."/>
            <person name="Andreopoulos B."/>
            <person name="Lipzen A."/>
            <person name="Chen C."/>
            <person name="Yan M."/>
            <person name="Daum C."/>
            <person name="Ng V."/>
            <person name="Clum A."/>
            <person name="Steindorff A."/>
            <person name="Ohm R.A."/>
            <person name="Martin F."/>
            <person name="Silar P."/>
            <person name="Natvig D.O."/>
            <person name="Lalanne C."/>
            <person name="Gautier V."/>
            <person name="Ament-Velasquez S.L."/>
            <person name="Kruys A."/>
            <person name="Hutchinson M.I."/>
            <person name="Powell A.J."/>
            <person name="Barry K."/>
            <person name="Miller A.N."/>
            <person name="Grigoriev I.V."/>
            <person name="Debuchy R."/>
            <person name="Gladieux P."/>
            <person name="Hiltunen Thoren M."/>
            <person name="Johannesson H."/>
        </authorList>
    </citation>
    <scope>NUCLEOTIDE SEQUENCE</scope>
    <source>
        <strain evidence="4">CBS 232.78</strain>
    </source>
</reference>
<dbReference type="InterPro" id="IPR032710">
    <property type="entry name" value="NTF2-like_dom_sf"/>
</dbReference>
<dbReference type="Gene3D" id="3.10.450.50">
    <property type="match status" value="1"/>
</dbReference>
<dbReference type="InterPro" id="IPR050982">
    <property type="entry name" value="Auxin_biosynth/cation_transpt"/>
</dbReference>
<dbReference type="SUPFAM" id="SSF51905">
    <property type="entry name" value="FAD/NAD(P)-binding domain"/>
    <property type="match status" value="1"/>
</dbReference>
<dbReference type="PANTHER" id="PTHR43539:SF68">
    <property type="entry name" value="FLAVIN-BINDING MONOOXYGENASE-LIKE PROTEIN (AFU_ORTHOLOGUE AFUA_4G09220)"/>
    <property type="match status" value="1"/>
</dbReference>
<accession>A0AAE0K9M3</accession>
<keyword evidence="4" id="KW-0503">Monooxygenase</keyword>